<dbReference type="Pfam" id="PF04055">
    <property type="entry name" value="Radical_SAM"/>
    <property type="match status" value="1"/>
</dbReference>
<dbReference type="CDD" id="cd21128">
    <property type="entry name" value="SPASM_rSAM"/>
    <property type="match status" value="1"/>
</dbReference>
<evidence type="ECO:0000259" key="6">
    <source>
        <dbReference type="PROSITE" id="PS51918"/>
    </source>
</evidence>
<dbReference type="InterPro" id="IPR007197">
    <property type="entry name" value="rSAM"/>
</dbReference>
<dbReference type="PANTHER" id="PTHR43524">
    <property type="entry name" value="RADICAL SAM SUPERFAMILY PROTEIN"/>
    <property type="match status" value="1"/>
</dbReference>
<evidence type="ECO:0000313" key="7">
    <source>
        <dbReference type="EMBL" id="WZL77148.1"/>
    </source>
</evidence>
<keyword evidence="5" id="KW-0411">Iron-sulfur</keyword>
<dbReference type="CDD" id="cd01335">
    <property type="entry name" value="Radical_SAM"/>
    <property type="match status" value="1"/>
</dbReference>
<dbReference type="SUPFAM" id="SSF102114">
    <property type="entry name" value="Radical SAM enzymes"/>
    <property type="match status" value="1"/>
</dbReference>
<dbReference type="Pfam" id="PF13186">
    <property type="entry name" value="SPASM"/>
    <property type="match status" value="1"/>
</dbReference>
<evidence type="ECO:0000256" key="4">
    <source>
        <dbReference type="ARBA" id="ARBA00023004"/>
    </source>
</evidence>
<proteinExistence type="predicted"/>
<dbReference type="SFLD" id="SFLDG01067">
    <property type="entry name" value="SPASM/twitch_domain_containing"/>
    <property type="match status" value="1"/>
</dbReference>
<dbReference type="InterPro" id="IPR006638">
    <property type="entry name" value="Elp3/MiaA/NifB-like_rSAM"/>
</dbReference>
<dbReference type="SFLD" id="SFLDG01386">
    <property type="entry name" value="main_SPASM_domain-containing"/>
    <property type="match status" value="1"/>
</dbReference>
<protein>
    <submittedName>
        <fullName evidence="7">Radical SAM protein</fullName>
    </submittedName>
</protein>
<dbReference type="Proteomes" id="UP001461341">
    <property type="component" value="Chromosome"/>
</dbReference>
<dbReference type="PANTHER" id="PTHR43524:SF1">
    <property type="entry name" value="RADICAL SAM SUPERFAMILY PROTEIN"/>
    <property type="match status" value="1"/>
</dbReference>
<dbReference type="PROSITE" id="PS51918">
    <property type="entry name" value="RADICAL_SAM"/>
    <property type="match status" value="1"/>
</dbReference>
<evidence type="ECO:0000256" key="5">
    <source>
        <dbReference type="ARBA" id="ARBA00023014"/>
    </source>
</evidence>
<gene>
    <name evidence="7" type="ORF">QBE54_05390</name>
</gene>
<evidence type="ECO:0000256" key="3">
    <source>
        <dbReference type="ARBA" id="ARBA00022723"/>
    </source>
</evidence>
<name>A0ABZ2YH14_9BACT</name>
<reference evidence="7 8" key="1">
    <citation type="submission" date="2023-03" db="EMBL/GenBank/DDBJ databases">
        <title>Novel Species.</title>
        <authorList>
            <person name="Ma S."/>
        </authorList>
    </citation>
    <scope>NUCLEOTIDE SEQUENCE [LARGE SCALE GENOMIC DNA]</scope>
    <source>
        <strain evidence="7 8">B11</strain>
    </source>
</reference>
<dbReference type="SMART" id="SM00729">
    <property type="entry name" value="Elp3"/>
    <property type="match status" value="1"/>
</dbReference>
<evidence type="ECO:0000313" key="8">
    <source>
        <dbReference type="Proteomes" id="UP001461341"/>
    </source>
</evidence>
<dbReference type="InterPro" id="IPR023885">
    <property type="entry name" value="4Fe4S-binding_SPASM_dom"/>
</dbReference>
<sequence>MSYFDSIKAFTTEQVVKLIVNSLRNVSDETIIKLTYLAEKLTPIPYYRDQIAGLRRMFEEKRPQIVLARRVLQETHPNVREKLMVNLIVKSILLGVPKRQKLEKELGCQVPFFFVVSPTMRCNLNCYGCYAGEYRKESDMPVELLDRIFTEAKEMGMHFLTISGGEPFIRKEHLDLFEKHNDISFQIYTNGTLIDRAMAKKLAQMGNVYPAISVEGYEEETDARRGKGTFKKIMQAMEALRDEGVIFGFSITATRHNTELVSSDEFMDFLIDKGCSFGWYFTYVPVGKKPDVSLMPTPEQRLHLRKQVHKLRYEKPIFIGDFWNDGPYVGGCIAGGRRYFHINNSGDVEPCVFCHFTVDNIKDKSLKEVISSPFFRAIQERQPYDNNLMRPCMLIDVPEVLREVVEKYGARPSHEGAESLITTLKDDVDAYAQAFKKLADEIWETEYKGTIYYKDYKTERQEYLRKLQEEAMKEKEKKEKVRV</sequence>
<evidence type="ECO:0000256" key="2">
    <source>
        <dbReference type="ARBA" id="ARBA00022691"/>
    </source>
</evidence>
<dbReference type="InterPro" id="IPR013785">
    <property type="entry name" value="Aldolase_TIM"/>
</dbReference>
<accession>A0ABZ2YH14</accession>
<keyword evidence="4" id="KW-0408">Iron</keyword>
<keyword evidence="2" id="KW-0949">S-adenosyl-L-methionine</keyword>
<dbReference type="RefSeq" id="WP_369019314.1">
    <property type="nucleotide sequence ID" value="NZ_CP121689.1"/>
</dbReference>
<evidence type="ECO:0000256" key="1">
    <source>
        <dbReference type="ARBA" id="ARBA00001966"/>
    </source>
</evidence>
<organism evidence="7 8">
    <name type="scientific">Thermatribacter velox</name>
    <dbReference type="NCBI Taxonomy" id="3039681"/>
    <lineage>
        <taxon>Bacteria</taxon>
        <taxon>Pseudomonadati</taxon>
        <taxon>Atribacterota</taxon>
        <taxon>Atribacteria</taxon>
        <taxon>Atribacterales</taxon>
        <taxon>Thermatribacteraceae</taxon>
        <taxon>Thermatribacter</taxon>
    </lineage>
</organism>
<keyword evidence="3" id="KW-0479">Metal-binding</keyword>
<feature type="domain" description="Radical SAM core" evidence="6">
    <location>
        <begin position="106"/>
        <end position="315"/>
    </location>
</feature>
<dbReference type="SFLD" id="SFLDS00029">
    <property type="entry name" value="Radical_SAM"/>
    <property type="match status" value="1"/>
</dbReference>
<dbReference type="InterPro" id="IPR058240">
    <property type="entry name" value="rSAM_sf"/>
</dbReference>
<keyword evidence="8" id="KW-1185">Reference proteome</keyword>
<dbReference type="EMBL" id="CP121689">
    <property type="protein sequence ID" value="WZL77148.1"/>
    <property type="molecule type" value="Genomic_DNA"/>
</dbReference>
<dbReference type="Gene3D" id="3.20.20.70">
    <property type="entry name" value="Aldolase class I"/>
    <property type="match status" value="1"/>
</dbReference>
<comment type="cofactor">
    <cofactor evidence="1">
        <name>[4Fe-4S] cluster</name>
        <dbReference type="ChEBI" id="CHEBI:49883"/>
    </cofactor>
</comment>